<dbReference type="OrthoDB" id="1493875at2"/>
<comment type="caution">
    <text evidence="2">The sequence shown here is derived from an EMBL/GenBank/DDBJ whole genome shotgun (WGS) entry which is preliminary data.</text>
</comment>
<gene>
    <name evidence="2" type="ORF">DX873_15435</name>
</gene>
<name>A0A371JML9_9FLAO</name>
<sequence length="140" mass="15796">MKDLFHKISALALSAIVLLSTMSFTVDMHYCGDHLVDFSFSDSAASCMMKAEMSKSSAGCAVMDMKMDCCTDVQIVLEGQDDLKVSFDQLTFDQQLFVASFIYTYINLFEGYDDTIIPFKEYSPPPLIRDVQLLHQTFLI</sequence>
<evidence type="ECO:0008006" key="4">
    <source>
        <dbReference type="Google" id="ProtNLM"/>
    </source>
</evidence>
<protein>
    <recommendedName>
        <fullName evidence="4">Secreted protein</fullName>
    </recommendedName>
</protein>
<proteinExistence type="predicted"/>
<dbReference type="EMBL" id="QTJX01000004">
    <property type="protein sequence ID" value="RDY58394.1"/>
    <property type="molecule type" value="Genomic_DNA"/>
</dbReference>
<dbReference type="InterPro" id="IPR058512">
    <property type="entry name" value="DUF8199"/>
</dbReference>
<feature type="signal peptide" evidence="1">
    <location>
        <begin position="1"/>
        <end position="25"/>
    </location>
</feature>
<dbReference type="NCBIfam" id="NF047658">
    <property type="entry name" value="HYC_CC_PP"/>
    <property type="match status" value="1"/>
</dbReference>
<dbReference type="AlphaFoldDB" id="A0A371JML9"/>
<evidence type="ECO:0000313" key="2">
    <source>
        <dbReference type="EMBL" id="RDY58394.1"/>
    </source>
</evidence>
<evidence type="ECO:0000256" key="1">
    <source>
        <dbReference type="SAM" id="SignalP"/>
    </source>
</evidence>
<keyword evidence="1" id="KW-0732">Signal</keyword>
<feature type="chain" id="PRO_5017009935" description="Secreted protein" evidence="1">
    <location>
        <begin position="26"/>
        <end position="140"/>
    </location>
</feature>
<keyword evidence="3" id="KW-1185">Reference proteome</keyword>
<dbReference type="InterPro" id="IPR058060">
    <property type="entry name" value="HYC_CC_PP"/>
</dbReference>
<dbReference type="Pfam" id="PF26622">
    <property type="entry name" value="DUF8199"/>
    <property type="match status" value="1"/>
</dbReference>
<evidence type="ECO:0000313" key="3">
    <source>
        <dbReference type="Proteomes" id="UP000261828"/>
    </source>
</evidence>
<accession>A0A371JML9</accession>
<organism evidence="2 3">
    <name type="scientific">Flagellimonas nanhaiensis</name>
    <dbReference type="NCBI Taxonomy" id="2292706"/>
    <lineage>
        <taxon>Bacteria</taxon>
        <taxon>Pseudomonadati</taxon>
        <taxon>Bacteroidota</taxon>
        <taxon>Flavobacteriia</taxon>
        <taxon>Flavobacteriales</taxon>
        <taxon>Flavobacteriaceae</taxon>
        <taxon>Flagellimonas</taxon>
    </lineage>
</organism>
<dbReference type="RefSeq" id="WP_010519676.1">
    <property type="nucleotide sequence ID" value="NZ_QTJX01000004.1"/>
</dbReference>
<dbReference type="Proteomes" id="UP000261828">
    <property type="component" value="Unassembled WGS sequence"/>
</dbReference>
<reference evidence="2 3" key="1">
    <citation type="submission" date="2018-08" db="EMBL/GenBank/DDBJ databases">
        <title>Muricauda nanhaiensis sp. nov., isolated from seawater of the South China Sea.</title>
        <authorList>
            <person name="Dang Y."/>
        </authorList>
    </citation>
    <scope>NUCLEOTIDE SEQUENCE [LARGE SCALE GENOMIC DNA]</scope>
    <source>
        <strain evidence="2 3">SM1704</strain>
    </source>
</reference>